<dbReference type="AlphaFoldDB" id="A0A0K2T643"/>
<feature type="region of interest" description="Disordered" evidence="1">
    <location>
        <begin position="430"/>
        <end position="463"/>
    </location>
</feature>
<proteinExistence type="predicted"/>
<evidence type="ECO:0000313" key="3">
    <source>
        <dbReference type="EMBL" id="CDW20906.1"/>
    </source>
</evidence>
<feature type="signal peptide" evidence="2">
    <location>
        <begin position="1"/>
        <end position="22"/>
    </location>
</feature>
<reference evidence="3" key="1">
    <citation type="submission" date="2014-05" db="EMBL/GenBank/DDBJ databases">
        <authorList>
            <person name="Chronopoulou M."/>
        </authorList>
    </citation>
    <scope>NUCLEOTIDE SEQUENCE</scope>
    <source>
        <tissue evidence="3">Whole organism</tissue>
    </source>
</reference>
<feature type="region of interest" description="Disordered" evidence="1">
    <location>
        <begin position="229"/>
        <end position="253"/>
    </location>
</feature>
<dbReference type="OrthoDB" id="10602410at2759"/>
<protein>
    <submittedName>
        <fullName evidence="3">Uncharacterized protein</fullName>
    </submittedName>
</protein>
<feature type="compositionally biased region" description="Basic and acidic residues" evidence="1">
    <location>
        <begin position="454"/>
        <end position="463"/>
    </location>
</feature>
<sequence length="463" mass="54016">MFNIYCILLLFFISLIRQLTIAQEADDGFLGDFFEQFPSTPFERVRYPKSYFNSLNFGQKGHNIDIEDSKAEEVIFRPLKGKKPSPKRKTSYWNYEQPSLSEYYSNKNYSPYMDNKDQLIRSLPRRAHPYMYNDESKSVHGYRQRKLPVTDNPLYVSTLRPQFRSEPSFAHIPGPPYEHYYNNEAYELPSSNFWPNSLEGDLYDEEPSFIKSFEKVRTPGNSYYFKKGSRLRGRKRKKHRRGKPSGFNTHSTRKPVTLHTTKSSLIVSTLPPRRTPAIKFLGTTPLNIVIRNRAHPLHVTTPLPLPQMKKTRPIRFEKLEELPNTSNLTQEINDLNDVQTKEQEEDESVTLKHVEKLLIALLDHQQNRSRIMAETLLLPPTTPVPIRGRRVHPFIRNIKRNPVVRGAFGVLNTKAKGLGNVFFPTRRPRANQMEEETKDVKMEEESSSDVETLEDIRRNLSFN</sequence>
<evidence type="ECO:0000256" key="1">
    <source>
        <dbReference type="SAM" id="MobiDB-lite"/>
    </source>
</evidence>
<accession>A0A0K2T643</accession>
<evidence type="ECO:0000256" key="2">
    <source>
        <dbReference type="SAM" id="SignalP"/>
    </source>
</evidence>
<name>A0A0K2T643_LEPSM</name>
<feature type="compositionally biased region" description="Basic residues" evidence="1">
    <location>
        <begin position="229"/>
        <end position="243"/>
    </location>
</feature>
<keyword evidence="2" id="KW-0732">Signal</keyword>
<dbReference type="EMBL" id="HACA01003545">
    <property type="protein sequence ID" value="CDW20906.1"/>
    <property type="molecule type" value="Transcribed_RNA"/>
</dbReference>
<organism evidence="3">
    <name type="scientific">Lepeophtheirus salmonis</name>
    <name type="common">Salmon louse</name>
    <name type="synonym">Caligus salmonis</name>
    <dbReference type="NCBI Taxonomy" id="72036"/>
    <lineage>
        <taxon>Eukaryota</taxon>
        <taxon>Metazoa</taxon>
        <taxon>Ecdysozoa</taxon>
        <taxon>Arthropoda</taxon>
        <taxon>Crustacea</taxon>
        <taxon>Multicrustacea</taxon>
        <taxon>Hexanauplia</taxon>
        <taxon>Copepoda</taxon>
        <taxon>Siphonostomatoida</taxon>
        <taxon>Caligidae</taxon>
        <taxon>Lepeophtheirus</taxon>
    </lineage>
</organism>
<feature type="chain" id="PRO_5005487486" evidence="2">
    <location>
        <begin position="23"/>
        <end position="463"/>
    </location>
</feature>